<protein>
    <submittedName>
        <fullName evidence="1">Uncharacterized protein</fullName>
    </submittedName>
</protein>
<accession>A0A0G8BZH4</accession>
<dbReference type="EMBL" id="LCYN01000031">
    <property type="protein sequence ID" value="KKZ92885.1"/>
    <property type="molecule type" value="Genomic_DNA"/>
</dbReference>
<dbReference type="Proteomes" id="UP000035350">
    <property type="component" value="Unassembled WGS sequence"/>
</dbReference>
<reference evidence="2" key="2">
    <citation type="submission" date="2015-04" db="EMBL/GenBank/DDBJ databases">
        <title>Draft Genome Sequences of Eight Spore-Forming Food Isolates of Bacillus cereus Genome sequencing.</title>
        <authorList>
            <person name="Krawcyk A.O."/>
            <person name="de Jong A."/>
            <person name="Eijlander R.T."/>
            <person name="Berendsen E.M."/>
            <person name="Holsappel S."/>
            <person name="Wells-Bennik M."/>
            <person name="Kuipers O.P."/>
        </authorList>
    </citation>
    <scope>NUCLEOTIDE SEQUENCE [LARGE SCALE GENOMIC DNA]</scope>
    <source>
        <strain evidence="2">B4147</strain>
    </source>
</reference>
<dbReference type="AlphaFoldDB" id="A0A0G8BZH4"/>
<proteinExistence type="predicted"/>
<name>A0A0G8BZH4_9BACI</name>
<gene>
    <name evidence="1" type="ORF">B4147_2121</name>
</gene>
<organism evidence="1 2">
    <name type="scientific">Bacillus wiedmannii</name>
    <dbReference type="NCBI Taxonomy" id="1890302"/>
    <lineage>
        <taxon>Bacteria</taxon>
        <taxon>Bacillati</taxon>
        <taxon>Bacillota</taxon>
        <taxon>Bacilli</taxon>
        <taxon>Bacillales</taxon>
        <taxon>Bacillaceae</taxon>
        <taxon>Bacillus</taxon>
        <taxon>Bacillus cereus group</taxon>
    </lineage>
</organism>
<dbReference type="PATRIC" id="fig|1396.433.peg.4845"/>
<evidence type="ECO:0000313" key="1">
    <source>
        <dbReference type="EMBL" id="KKZ92885.1"/>
    </source>
</evidence>
<sequence>MQLTYEEYLTEKNRGKAICTSDPDDDTDYEKSIRITIRKHLLLTKNWKIW</sequence>
<evidence type="ECO:0000313" key="2">
    <source>
        <dbReference type="Proteomes" id="UP000035350"/>
    </source>
</evidence>
<comment type="caution">
    <text evidence="1">The sequence shown here is derived from an EMBL/GenBank/DDBJ whole genome shotgun (WGS) entry which is preliminary data.</text>
</comment>
<reference evidence="1 2" key="1">
    <citation type="journal article" date="2015" name="Genome Announc.">
        <title>Next-Generation Whole-Genome Sequencing of Eight Strains of Bacillus cereus, Isolated from Food.</title>
        <authorList>
            <person name="Krawczyk A.O."/>
            <person name="de Jong A."/>
            <person name="Eijlander R.T."/>
            <person name="Berendsen E.M."/>
            <person name="Holsappel S."/>
            <person name="Wells-Bennik M.H."/>
            <person name="Kuipers O.P."/>
        </authorList>
    </citation>
    <scope>NUCLEOTIDE SEQUENCE [LARGE SCALE GENOMIC DNA]</scope>
    <source>
        <strain evidence="1 2">B4147</strain>
    </source>
</reference>